<keyword evidence="1" id="KW-1133">Transmembrane helix</keyword>
<feature type="transmembrane region" description="Helical" evidence="1">
    <location>
        <begin position="67"/>
        <end position="90"/>
    </location>
</feature>
<dbReference type="PANTHER" id="PTHR12879">
    <property type="entry name" value="SPHINGOLIPID DELTA 4 DESATURASE/C-4 HYDROXYLASE PROTEIN DES2"/>
    <property type="match status" value="1"/>
</dbReference>
<keyword evidence="1" id="KW-0472">Membrane</keyword>
<dbReference type="AlphaFoldDB" id="A0A2A5KXB6"/>
<name>A0A2A5KXB6_9HYPH</name>
<feature type="domain" description="Fatty acid desaturase" evidence="2">
    <location>
        <begin position="86"/>
        <end position="336"/>
    </location>
</feature>
<dbReference type="Pfam" id="PF00487">
    <property type="entry name" value="FA_desaturase"/>
    <property type="match status" value="1"/>
</dbReference>
<gene>
    <name evidence="3" type="ORF">CPT34_07790</name>
</gene>
<evidence type="ECO:0000313" key="4">
    <source>
        <dbReference type="Proteomes" id="UP000218807"/>
    </source>
</evidence>
<dbReference type="GO" id="GO:0016020">
    <property type="term" value="C:membrane"/>
    <property type="evidence" value="ECO:0007669"/>
    <property type="project" value="GOC"/>
</dbReference>
<organism evidence="3 4">
    <name type="scientific">Rhizobium sophoriradicis</name>
    <dbReference type="NCBI Taxonomy" id="1535245"/>
    <lineage>
        <taxon>Bacteria</taxon>
        <taxon>Pseudomonadati</taxon>
        <taxon>Pseudomonadota</taxon>
        <taxon>Alphaproteobacteria</taxon>
        <taxon>Hyphomicrobiales</taxon>
        <taxon>Rhizobiaceae</taxon>
        <taxon>Rhizobium/Agrobacterium group</taxon>
        <taxon>Rhizobium</taxon>
    </lineage>
</organism>
<dbReference type="GO" id="GO:0042284">
    <property type="term" value="F:sphingolipid delta-4 desaturase activity"/>
    <property type="evidence" value="ECO:0007669"/>
    <property type="project" value="TreeGrafter"/>
</dbReference>
<dbReference type="InterPro" id="IPR039393">
    <property type="entry name" value="Rhizopine-oxygenase-like"/>
</dbReference>
<protein>
    <submittedName>
        <fullName evidence="3">Fatty acid desaturase</fullName>
    </submittedName>
</protein>
<dbReference type="Proteomes" id="UP000218807">
    <property type="component" value="Unassembled WGS sequence"/>
</dbReference>
<dbReference type="RefSeq" id="WP_096762462.1">
    <property type="nucleotide sequence ID" value="NZ_NXDM01000005.1"/>
</dbReference>
<keyword evidence="1" id="KW-0812">Transmembrane</keyword>
<dbReference type="PANTHER" id="PTHR12879:SF8">
    <property type="entry name" value="SPHINGOLIPID DELTA(4)-DESATURASE DES1"/>
    <property type="match status" value="1"/>
</dbReference>
<proteinExistence type="predicted"/>
<evidence type="ECO:0000256" key="1">
    <source>
        <dbReference type="SAM" id="Phobius"/>
    </source>
</evidence>
<dbReference type="CDD" id="cd03511">
    <property type="entry name" value="Rhizopine-oxygenase-like"/>
    <property type="match status" value="1"/>
</dbReference>
<reference evidence="3 4" key="1">
    <citation type="submission" date="2017-09" db="EMBL/GenBank/DDBJ databases">
        <title>Comparative genomics of rhizobia isolated from Phaseolus vulgaris in China.</title>
        <authorList>
            <person name="Tong W."/>
        </authorList>
    </citation>
    <scope>NUCLEOTIDE SEQUENCE [LARGE SCALE GENOMIC DNA]</scope>
    <source>
        <strain evidence="3 4">L101</strain>
    </source>
</reference>
<evidence type="ECO:0000313" key="3">
    <source>
        <dbReference type="EMBL" id="PCK81699.1"/>
    </source>
</evidence>
<dbReference type="GO" id="GO:0046513">
    <property type="term" value="P:ceramide biosynthetic process"/>
    <property type="evidence" value="ECO:0007669"/>
    <property type="project" value="TreeGrafter"/>
</dbReference>
<comment type="caution">
    <text evidence="3">The sequence shown here is derived from an EMBL/GenBank/DDBJ whole genome shotgun (WGS) entry which is preliminary data.</text>
</comment>
<feature type="transmembrane region" description="Helical" evidence="1">
    <location>
        <begin position="221"/>
        <end position="241"/>
    </location>
</feature>
<sequence length="381" mass="43225">MSANSANSETCGQSAALPRDYGLTGASARQAVEAGLVAAEWYHTDVPRKLMKELMQRSDQPAIRDTILWAVLHVAFAVGGIWFWGSWWAVPFWFAYGVMYGSACDARWHECGHGTAFRTRWMNDVLYHICSFQVARNPVNWRWSHARHHTDTIIVGRDPEIAWMHPIALTLKALAYTGVVEVWQNLRTLARNAAGALSPDEKDYVPESEWPKAVFWARVHMAIYAAAILTTIGMLVAGAGWKAAIPLLLIGGPRIYGCWHMVMTGLLQHGGLAEDVLDHRLNSRTVYMNPVSRFIYWNMGYHVEHHMFPMVPYHALARLHEAIKHDLPPANTSIWAGYREMFQAIMRQRREPGYYLKRALPQGAKPYREELHAAVPERSLA</sequence>
<dbReference type="EMBL" id="NXDM01000005">
    <property type="protein sequence ID" value="PCK81699.1"/>
    <property type="molecule type" value="Genomic_DNA"/>
</dbReference>
<keyword evidence="4" id="KW-1185">Reference proteome</keyword>
<evidence type="ECO:0000259" key="2">
    <source>
        <dbReference type="Pfam" id="PF00487"/>
    </source>
</evidence>
<accession>A0A2A5KXB6</accession>
<dbReference type="InterPro" id="IPR005804">
    <property type="entry name" value="FA_desaturase_dom"/>
</dbReference>